<dbReference type="InterPro" id="IPR014748">
    <property type="entry name" value="Enoyl-CoA_hydra_C"/>
</dbReference>
<comment type="similarity">
    <text evidence="1">Belongs to the enoyl-CoA hydratase/isomerase family.</text>
</comment>
<dbReference type="Gene3D" id="1.10.12.10">
    <property type="entry name" value="Lyase 2-enoyl-coa Hydratase, Chain A, domain 2"/>
    <property type="match status" value="1"/>
</dbReference>
<gene>
    <name evidence="2" type="ORF">IQ16_04288</name>
</gene>
<dbReference type="Gene3D" id="3.30.300.220">
    <property type="match status" value="1"/>
</dbReference>
<accession>A0A562RIU6</accession>
<protein>
    <recommendedName>
        <fullName evidence="4">Enoyl-CoA hydratase</fullName>
    </recommendedName>
</protein>
<evidence type="ECO:0008006" key="4">
    <source>
        <dbReference type="Google" id="ProtNLM"/>
    </source>
</evidence>
<dbReference type="EMBL" id="VLLA01000010">
    <property type="protein sequence ID" value="TWI68444.1"/>
    <property type="molecule type" value="Genomic_DNA"/>
</dbReference>
<keyword evidence="3" id="KW-1185">Reference proteome</keyword>
<evidence type="ECO:0000256" key="1">
    <source>
        <dbReference type="ARBA" id="ARBA00005254"/>
    </source>
</evidence>
<name>A0A562RIU6_9BRAD</name>
<sequence length="111" mass="12080">MSDIITERSGSILRVELNRPAQKNAMTAGMYTSLAGSTTAQKLAAKPAGALRASKRLLKQTSIGQLREAAKFESREFSARVHSAEATEAFTAFREKRAPNFTNLPKPRAAE</sequence>
<dbReference type="SUPFAM" id="SSF52096">
    <property type="entry name" value="ClpP/crotonase"/>
    <property type="match status" value="2"/>
</dbReference>
<dbReference type="RefSeq" id="WP_018642536.1">
    <property type="nucleotide sequence ID" value="NZ_VLLA01000010.1"/>
</dbReference>
<proteinExistence type="inferred from homology"/>
<organism evidence="2 3">
    <name type="scientific">Bradyrhizobium huanghuaihaiense</name>
    <dbReference type="NCBI Taxonomy" id="990078"/>
    <lineage>
        <taxon>Bacteria</taxon>
        <taxon>Pseudomonadati</taxon>
        <taxon>Pseudomonadota</taxon>
        <taxon>Alphaproteobacteria</taxon>
        <taxon>Hyphomicrobiales</taxon>
        <taxon>Nitrobacteraceae</taxon>
        <taxon>Bradyrhizobium</taxon>
    </lineage>
</organism>
<evidence type="ECO:0000313" key="3">
    <source>
        <dbReference type="Proteomes" id="UP000316291"/>
    </source>
</evidence>
<comment type="caution">
    <text evidence="2">The sequence shown here is derived from an EMBL/GenBank/DDBJ whole genome shotgun (WGS) entry which is preliminary data.</text>
</comment>
<evidence type="ECO:0000313" key="2">
    <source>
        <dbReference type="EMBL" id="TWI68444.1"/>
    </source>
</evidence>
<dbReference type="AlphaFoldDB" id="A0A562RIU6"/>
<dbReference type="Proteomes" id="UP000316291">
    <property type="component" value="Unassembled WGS sequence"/>
</dbReference>
<reference evidence="2 3" key="1">
    <citation type="journal article" date="2015" name="Stand. Genomic Sci.">
        <title>Genomic Encyclopedia of Bacterial and Archaeal Type Strains, Phase III: the genomes of soil and plant-associated and newly described type strains.</title>
        <authorList>
            <person name="Whitman W.B."/>
            <person name="Woyke T."/>
            <person name="Klenk H.P."/>
            <person name="Zhou Y."/>
            <person name="Lilburn T.G."/>
            <person name="Beck B.J."/>
            <person name="De Vos P."/>
            <person name="Vandamme P."/>
            <person name="Eisen J.A."/>
            <person name="Garrity G."/>
            <person name="Hugenholtz P."/>
            <person name="Kyrpides N.C."/>
        </authorList>
    </citation>
    <scope>NUCLEOTIDE SEQUENCE [LARGE SCALE GENOMIC DNA]</scope>
    <source>
        <strain evidence="2 3">CGMCC 1.10948</strain>
    </source>
</reference>
<dbReference type="InterPro" id="IPR029045">
    <property type="entry name" value="ClpP/crotonase-like_dom_sf"/>
</dbReference>